<sequence length="1004" mass="114536">MEQLDNSCNTCDRSGPHLWFCLREGCLYVGCGSGKDDHSGDHEKEKAHPLQMNITTRRIWCYSCNEEVFIQQNDPPFDLPFLIEQLVSSLHEVTESQQSHQTFNNSVNIQSSVHNVINIVEPSPSNQQVFYSLNKSSSSLNETDETFYRFEPTLFIAKALESNEWDAQTRGVLGLFNLGNTCYMNAALQALSNCIPLTSYFLDCSNFIQYQHLKTTSSKLSKYYLKFCREMWSRKVINDRYSAINPSSISAEIRYVNPSFRSYTQQDAQEFLRCFMDQLHEEMRHNIANISVNDAETLQYQQRSQMNNNENICDTSSSCTTDSHNEQIQTKLQSHLVSSSKDESTTEYETCDSLRSSSNDSLDEPSSPIQSLLPTPSSYSLNEITKQTNTLSSSPYSKVTSHRSSCRTAQTNLSLSRTDSGVSLNNTGYNQQNNSSNNTSITALTHQNQNNLSLSSLSTCSTLPLIHNIYNSKISSTTVQQEKDINGNSDSFPHYIKYETKQTPKYIKPRFQSIISSIFDGRILSQIECLTCYRRSTTIETFQDLSLPIPSKEQLENFRLQSTISSSNSQQSSSLTSISSNQNDNNNNNLNVSDLIKTQQQTTLWTYNIWGSTLTLQDCLSAFFSADELTGDNMYSCEKCGKLRNGIKYCKVLELPEVLCIHLKRFRHDSLVYTKISNYVSFPLVDLDVKQFLHKDCKNEVYIYDLFSCIVHYGRAGGGHYITYSLNPINNEWYKFDDSEVRKVDATQVQNADAYVLFYRKKESNITVTYDNIRHLLDSDQNRLLPFYISKNWINRLFYFAEPGPISNNDFLCKHGGVLPNYWGVIKNLVYPAPETVWEYLYQKFGGGPVCNILYPCRKCQLDEENIKRRQRYEKATFLKLKHAESDLHAVYALSPTWFRDWENFVCEKTSDPPGPIANHGISITKNGVSRLPKTANCRQLSEKTWNFLYETYGGGPILLIRSHSSYLNMVMNNNSLSTDNTNHVDDASSQDSTAPINPPVTPV</sequence>
<dbReference type="InterPro" id="IPR018200">
    <property type="entry name" value="USP_CS"/>
</dbReference>
<evidence type="ECO:0000256" key="9">
    <source>
        <dbReference type="ARBA" id="ARBA00022737"/>
    </source>
</evidence>
<dbReference type="OrthoDB" id="73004at2759"/>
<evidence type="ECO:0000256" key="5">
    <source>
        <dbReference type="ARBA" id="ARBA00012759"/>
    </source>
</evidence>
<dbReference type="Gene3D" id="3.90.70.10">
    <property type="entry name" value="Cysteine proteinases"/>
    <property type="match status" value="2"/>
</dbReference>
<dbReference type="InterPro" id="IPR050185">
    <property type="entry name" value="Ub_carboxyl-term_hydrolase"/>
</dbReference>
<dbReference type="SUPFAM" id="SSF143791">
    <property type="entry name" value="DUSP-like"/>
    <property type="match status" value="2"/>
</dbReference>
<name>A0A813UTH6_9BILA</name>
<feature type="domain" description="DUSP" evidence="17">
    <location>
        <begin position="865"/>
        <end position="965"/>
    </location>
</feature>
<dbReference type="CDD" id="cd02257">
    <property type="entry name" value="Peptidase_C19"/>
    <property type="match status" value="1"/>
</dbReference>
<dbReference type="GO" id="GO:0048471">
    <property type="term" value="C:perinuclear region of cytoplasm"/>
    <property type="evidence" value="ECO:0007669"/>
    <property type="project" value="UniProtKB-SubCell"/>
</dbReference>
<evidence type="ECO:0000313" key="18">
    <source>
        <dbReference type="EMBL" id="CAF0827880.1"/>
    </source>
</evidence>
<dbReference type="SMART" id="SM00290">
    <property type="entry name" value="ZnF_UBP"/>
    <property type="match status" value="1"/>
</dbReference>
<evidence type="ECO:0000256" key="12">
    <source>
        <dbReference type="ARBA" id="ARBA00023212"/>
    </source>
</evidence>
<gene>
    <name evidence="18" type="ORF">GPM918_LOCUS4895</name>
    <name evidence="19" type="ORF">SRO942_LOCUS4896</name>
</gene>
<dbReference type="InterPro" id="IPR028889">
    <property type="entry name" value="USP"/>
</dbReference>
<dbReference type="Pfam" id="PF00443">
    <property type="entry name" value="UCH"/>
    <property type="match status" value="1"/>
</dbReference>
<dbReference type="Proteomes" id="UP000681722">
    <property type="component" value="Unassembled WGS sequence"/>
</dbReference>
<dbReference type="GO" id="GO:0006897">
    <property type="term" value="P:endocytosis"/>
    <property type="evidence" value="ECO:0007669"/>
    <property type="project" value="UniProtKB-KW"/>
</dbReference>
<organism evidence="18 20">
    <name type="scientific">Didymodactylos carnosus</name>
    <dbReference type="NCBI Taxonomy" id="1234261"/>
    <lineage>
        <taxon>Eukaryota</taxon>
        <taxon>Metazoa</taxon>
        <taxon>Spiralia</taxon>
        <taxon>Gnathifera</taxon>
        <taxon>Rotifera</taxon>
        <taxon>Eurotatoria</taxon>
        <taxon>Bdelloidea</taxon>
        <taxon>Philodinida</taxon>
        <taxon>Philodinidae</taxon>
        <taxon>Didymodactylos</taxon>
    </lineage>
</organism>
<dbReference type="Pfam" id="PF02148">
    <property type="entry name" value="zf-UBP"/>
    <property type="match status" value="1"/>
</dbReference>
<dbReference type="EC" id="3.4.19.12" evidence="5"/>
<feature type="region of interest" description="Disordered" evidence="14">
    <location>
        <begin position="979"/>
        <end position="1004"/>
    </location>
</feature>
<feature type="compositionally biased region" description="Low complexity" evidence="14">
    <location>
        <begin position="353"/>
        <end position="368"/>
    </location>
</feature>
<evidence type="ECO:0000256" key="4">
    <source>
        <dbReference type="ARBA" id="ARBA00008269"/>
    </source>
</evidence>
<comment type="catalytic activity">
    <reaction evidence="1">
        <text>Thiol-dependent hydrolysis of ester, thioester, amide, peptide and isopeptide bonds formed by the C-terminal Gly of ubiquitin (a 76-residue protein attached to proteins as an intracellular targeting signal).</text>
        <dbReference type="EC" id="3.4.19.12"/>
    </reaction>
</comment>
<dbReference type="GO" id="GO:0016579">
    <property type="term" value="P:protein deubiquitination"/>
    <property type="evidence" value="ECO:0007669"/>
    <property type="project" value="InterPro"/>
</dbReference>
<evidence type="ECO:0000256" key="3">
    <source>
        <dbReference type="ARBA" id="ARBA00004556"/>
    </source>
</evidence>
<dbReference type="Proteomes" id="UP000663829">
    <property type="component" value="Unassembled WGS sequence"/>
</dbReference>
<dbReference type="SUPFAM" id="SSF57850">
    <property type="entry name" value="RING/U-box"/>
    <property type="match status" value="1"/>
</dbReference>
<dbReference type="Gene3D" id="3.30.40.10">
    <property type="entry name" value="Zinc/RING finger domain, C3HC4 (zinc finger)"/>
    <property type="match status" value="1"/>
</dbReference>
<dbReference type="SUPFAM" id="SSF54001">
    <property type="entry name" value="Cysteine proteinases"/>
    <property type="match status" value="1"/>
</dbReference>
<dbReference type="GO" id="GO:0008270">
    <property type="term" value="F:zinc ion binding"/>
    <property type="evidence" value="ECO:0007669"/>
    <property type="project" value="UniProtKB-KW"/>
</dbReference>
<evidence type="ECO:0000256" key="13">
    <source>
        <dbReference type="PROSITE-ProRule" id="PRU00502"/>
    </source>
</evidence>
<dbReference type="AlphaFoldDB" id="A0A813UTH6"/>
<feature type="domain" description="DUSP" evidence="17">
    <location>
        <begin position="764"/>
        <end position="857"/>
    </location>
</feature>
<dbReference type="InterPro" id="IPR001394">
    <property type="entry name" value="Peptidase_C19_UCH"/>
</dbReference>
<dbReference type="PANTHER" id="PTHR21646:SF86">
    <property type="entry name" value="UBIQUITIN CARBOXYL-TERMINAL HYDROLASE"/>
    <property type="match status" value="1"/>
</dbReference>
<dbReference type="Pfam" id="PF06337">
    <property type="entry name" value="DUSP"/>
    <property type="match status" value="2"/>
</dbReference>
<evidence type="ECO:0000256" key="7">
    <source>
        <dbReference type="ARBA" id="ARBA00022583"/>
    </source>
</evidence>
<dbReference type="InterPro" id="IPR013083">
    <property type="entry name" value="Znf_RING/FYVE/PHD"/>
</dbReference>
<feature type="region of interest" description="Disordered" evidence="14">
    <location>
        <begin position="334"/>
        <end position="377"/>
    </location>
</feature>
<dbReference type="PANTHER" id="PTHR21646">
    <property type="entry name" value="UBIQUITIN CARBOXYL-TERMINAL HYDROLASE"/>
    <property type="match status" value="1"/>
</dbReference>
<dbReference type="InterPro" id="IPR001607">
    <property type="entry name" value="Znf_UBP"/>
</dbReference>
<dbReference type="PROSITE" id="PS50235">
    <property type="entry name" value="USP_3"/>
    <property type="match status" value="1"/>
</dbReference>
<evidence type="ECO:0000259" key="15">
    <source>
        <dbReference type="PROSITE" id="PS50235"/>
    </source>
</evidence>
<dbReference type="InterPro" id="IPR006615">
    <property type="entry name" value="Pept_C19_DUSP"/>
</dbReference>
<dbReference type="PROSITE" id="PS00972">
    <property type="entry name" value="USP_1"/>
    <property type="match status" value="1"/>
</dbReference>
<evidence type="ECO:0000256" key="8">
    <source>
        <dbReference type="ARBA" id="ARBA00022723"/>
    </source>
</evidence>
<protein>
    <recommendedName>
        <fullName evidence="5">ubiquitinyl hydrolase 1</fullName>
        <ecNumber evidence="5">3.4.19.12</ecNumber>
    </recommendedName>
</protein>
<evidence type="ECO:0000256" key="11">
    <source>
        <dbReference type="ARBA" id="ARBA00022833"/>
    </source>
</evidence>
<feature type="domain" description="USP" evidence="15">
    <location>
        <begin position="173"/>
        <end position="762"/>
    </location>
</feature>
<evidence type="ECO:0000313" key="20">
    <source>
        <dbReference type="Proteomes" id="UP000663829"/>
    </source>
</evidence>
<evidence type="ECO:0000256" key="6">
    <source>
        <dbReference type="ARBA" id="ARBA00022490"/>
    </source>
</evidence>
<feature type="compositionally biased region" description="Polar residues" evidence="14">
    <location>
        <begin position="979"/>
        <end position="996"/>
    </location>
</feature>
<dbReference type="SMART" id="SM00695">
    <property type="entry name" value="DUSP"/>
    <property type="match status" value="2"/>
</dbReference>
<dbReference type="EMBL" id="CAJNOQ010000685">
    <property type="protein sequence ID" value="CAF0827880.1"/>
    <property type="molecule type" value="Genomic_DNA"/>
</dbReference>
<feature type="domain" description="UBP-type" evidence="16">
    <location>
        <begin position="1"/>
        <end position="86"/>
    </location>
</feature>
<proteinExistence type="inferred from homology"/>
<dbReference type="InterPro" id="IPR035927">
    <property type="entry name" value="DUSP-like_sf"/>
</dbReference>
<feature type="region of interest" description="Disordered" evidence="14">
    <location>
        <begin position="389"/>
        <end position="412"/>
    </location>
</feature>
<keyword evidence="7" id="KW-0254">Endocytosis</keyword>
<evidence type="ECO:0000256" key="10">
    <source>
        <dbReference type="ARBA" id="ARBA00022771"/>
    </source>
</evidence>
<evidence type="ECO:0000313" key="19">
    <source>
        <dbReference type="EMBL" id="CAF3614789.1"/>
    </source>
</evidence>
<feature type="compositionally biased region" description="Polar residues" evidence="14">
    <location>
        <begin position="389"/>
        <end position="399"/>
    </location>
</feature>
<comment type="similarity">
    <text evidence="4">Belongs to the peptidase C19 family. USP20/USP33 subfamily.</text>
</comment>
<evidence type="ECO:0000259" key="16">
    <source>
        <dbReference type="PROSITE" id="PS50271"/>
    </source>
</evidence>
<keyword evidence="20" id="KW-1185">Reference proteome</keyword>
<comment type="subcellular location">
    <subcellularLocation>
        <location evidence="2">Cytoplasm</location>
        <location evidence="2">Cytoskeleton</location>
        <location evidence="2">Microtubule organizing center</location>
        <location evidence="2">Centrosome</location>
    </subcellularLocation>
    <subcellularLocation>
        <location evidence="3">Cytoplasm</location>
        <location evidence="3">Perinuclear region</location>
    </subcellularLocation>
</comment>
<keyword evidence="8" id="KW-0479">Metal-binding</keyword>
<dbReference type="PROSITE" id="PS50271">
    <property type="entry name" value="ZF_UBP"/>
    <property type="match status" value="1"/>
</dbReference>
<comment type="caution">
    <text evidence="18">The sequence shown here is derived from an EMBL/GenBank/DDBJ whole genome shotgun (WGS) entry which is preliminary data.</text>
</comment>
<dbReference type="EMBL" id="CAJOBC010000685">
    <property type="protein sequence ID" value="CAF3614789.1"/>
    <property type="molecule type" value="Genomic_DNA"/>
</dbReference>
<evidence type="ECO:0000259" key="17">
    <source>
        <dbReference type="PROSITE" id="PS51283"/>
    </source>
</evidence>
<evidence type="ECO:0000256" key="2">
    <source>
        <dbReference type="ARBA" id="ARBA00004300"/>
    </source>
</evidence>
<dbReference type="Gene3D" id="3.30.2230.10">
    <property type="entry name" value="DUSP-like"/>
    <property type="match status" value="1"/>
</dbReference>
<keyword evidence="12" id="KW-0206">Cytoskeleton</keyword>
<dbReference type="InterPro" id="IPR038765">
    <property type="entry name" value="Papain-like_cys_pep_sf"/>
</dbReference>
<evidence type="ECO:0000256" key="14">
    <source>
        <dbReference type="SAM" id="MobiDB-lite"/>
    </source>
</evidence>
<keyword evidence="10 13" id="KW-0863">Zinc-finger</keyword>
<keyword evidence="9" id="KW-0677">Repeat</keyword>
<dbReference type="GO" id="GO:0004843">
    <property type="term" value="F:cysteine-type deubiquitinase activity"/>
    <property type="evidence" value="ECO:0007669"/>
    <property type="project" value="UniProtKB-EC"/>
</dbReference>
<feature type="region of interest" description="Disordered" evidence="14">
    <location>
        <begin position="564"/>
        <end position="591"/>
    </location>
</feature>
<evidence type="ECO:0000256" key="1">
    <source>
        <dbReference type="ARBA" id="ARBA00000707"/>
    </source>
</evidence>
<reference evidence="18" key="1">
    <citation type="submission" date="2021-02" db="EMBL/GenBank/DDBJ databases">
        <authorList>
            <person name="Nowell W R."/>
        </authorList>
    </citation>
    <scope>NUCLEOTIDE SEQUENCE</scope>
</reference>
<keyword evidence="11" id="KW-0862">Zinc</keyword>
<keyword evidence="6" id="KW-0963">Cytoplasm</keyword>
<dbReference type="PROSITE" id="PS51283">
    <property type="entry name" value="DUSP"/>
    <property type="match status" value="2"/>
</dbReference>
<dbReference type="CDD" id="cd02674">
    <property type="entry name" value="Peptidase_C19R"/>
    <property type="match status" value="1"/>
</dbReference>
<dbReference type="GO" id="GO:0005813">
    <property type="term" value="C:centrosome"/>
    <property type="evidence" value="ECO:0007669"/>
    <property type="project" value="UniProtKB-SubCell"/>
</dbReference>
<accession>A0A813UTH6</accession>